<accession>A0ABN1LY75</accession>
<dbReference type="EMBL" id="BAAACP010000002">
    <property type="protein sequence ID" value="GAA0861845.1"/>
    <property type="molecule type" value="Genomic_DNA"/>
</dbReference>
<evidence type="ECO:0000313" key="8">
    <source>
        <dbReference type="EMBL" id="GAA0861845.1"/>
    </source>
</evidence>
<evidence type="ECO:0000256" key="4">
    <source>
        <dbReference type="ARBA" id="ARBA00022679"/>
    </source>
</evidence>
<organism evidence="8 9">
    <name type="scientific">Paraclostridium tenue</name>
    <dbReference type="NCBI Taxonomy" id="1737"/>
    <lineage>
        <taxon>Bacteria</taxon>
        <taxon>Bacillati</taxon>
        <taxon>Bacillota</taxon>
        <taxon>Clostridia</taxon>
        <taxon>Peptostreptococcales</taxon>
        <taxon>Peptostreptococcaceae</taxon>
        <taxon>Paraclostridium</taxon>
    </lineage>
</organism>
<sequence length="164" mass="17756">MGIFDIFKKSKQEESKGIVSPTNGELLEITKVPDEVFSTKMMGDGFAIKSTDGIIVSPVDGKVGVIFETKHAIIIESKEGKEVLIHLGIDTVNLKGEGFEVFVNVGDEVKAGDKLVKMDLPFIESNAKSSISPVIFTNLESNESIKVVEGPVKAFESGRVEIVK</sequence>
<evidence type="ECO:0000313" key="9">
    <source>
        <dbReference type="Proteomes" id="UP001400965"/>
    </source>
</evidence>
<dbReference type="Gene3D" id="2.70.70.10">
    <property type="entry name" value="Glucose Permease (Domain IIA)"/>
    <property type="match status" value="1"/>
</dbReference>
<comment type="caution">
    <text evidence="8">The sequence shown here is derived from an EMBL/GenBank/DDBJ whole genome shotgun (WGS) entry which is preliminary data.</text>
</comment>
<keyword evidence="9" id="KW-1185">Reference proteome</keyword>
<reference evidence="8 9" key="1">
    <citation type="journal article" date="2019" name="Int. J. Syst. Evol. Microbiol.">
        <title>The Global Catalogue of Microorganisms (GCM) 10K type strain sequencing project: providing services to taxonomists for standard genome sequencing and annotation.</title>
        <authorList>
            <consortium name="The Broad Institute Genomics Platform"/>
            <consortium name="The Broad Institute Genome Sequencing Center for Infectious Disease"/>
            <person name="Wu L."/>
            <person name="Ma J."/>
        </authorList>
    </citation>
    <scope>NUCLEOTIDE SEQUENCE [LARGE SCALE GENOMIC DNA]</scope>
    <source>
        <strain evidence="8 9">JCM 6486</strain>
    </source>
</reference>
<evidence type="ECO:0000256" key="3">
    <source>
        <dbReference type="ARBA" id="ARBA00022597"/>
    </source>
</evidence>
<dbReference type="Pfam" id="PF00358">
    <property type="entry name" value="PTS_EIIA_1"/>
    <property type="match status" value="1"/>
</dbReference>
<proteinExistence type="predicted"/>
<dbReference type="PANTHER" id="PTHR45008">
    <property type="entry name" value="PTS SYSTEM GLUCOSE-SPECIFIC EIIA COMPONENT"/>
    <property type="match status" value="1"/>
</dbReference>
<keyword evidence="3" id="KW-0762">Sugar transport</keyword>
<evidence type="ECO:0000256" key="1">
    <source>
        <dbReference type="ARBA" id="ARBA00004496"/>
    </source>
</evidence>
<dbReference type="InterPro" id="IPR050890">
    <property type="entry name" value="PTS_EIIA_component"/>
</dbReference>
<keyword evidence="6" id="KW-0418">Kinase</keyword>
<dbReference type="PANTHER" id="PTHR45008:SF1">
    <property type="entry name" value="PTS SYSTEM GLUCOSE-SPECIFIC EIIA COMPONENT"/>
    <property type="match status" value="1"/>
</dbReference>
<dbReference type="InterPro" id="IPR011055">
    <property type="entry name" value="Dup_hybrid_motif"/>
</dbReference>
<protein>
    <submittedName>
        <fullName evidence="8">Glucose PTS transporter subunit IIA</fullName>
    </submittedName>
</protein>
<dbReference type="Proteomes" id="UP001400965">
    <property type="component" value="Unassembled WGS sequence"/>
</dbReference>
<dbReference type="RefSeq" id="WP_346041829.1">
    <property type="nucleotide sequence ID" value="NZ_BAAACP010000002.1"/>
</dbReference>
<keyword evidence="2" id="KW-0813">Transport</keyword>
<evidence type="ECO:0000256" key="2">
    <source>
        <dbReference type="ARBA" id="ARBA00022448"/>
    </source>
</evidence>
<evidence type="ECO:0000256" key="6">
    <source>
        <dbReference type="ARBA" id="ARBA00022777"/>
    </source>
</evidence>
<dbReference type="NCBIfam" id="TIGR00830">
    <property type="entry name" value="PTBA"/>
    <property type="match status" value="1"/>
</dbReference>
<feature type="domain" description="PTS EIIA type-1" evidence="7">
    <location>
        <begin position="34"/>
        <end position="138"/>
    </location>
</feature>
<keyword evidence="4" id="KW-0808">Transferase</keyword>
<evidence type="ECO:0000259" key="7">
    <source>
        <dbReference type="PROSITE" id="PS51093"/>
    </source>
</evidence>
<comment type="subcellular location">
    <subcellularLocation>
        <location evidence="1">Cytoplasm</location>
    </subcellularLocation>
</comment>
<name>A0ABN1LY75_9FIRM</name>
<dbReference type="PROSITE" id="PS00371">
    <property type="entry name" value="PTS_EIIA_TYPE_1_HIS"/>
    <property type="match status" value="1"/>
</dbReference>
<dbReference type="PROSITE" id="PS51093">
    <property type="entry name" value="PTS_EIIA_TYPE_1"/>
    <property type="match status" value="1"/>
</dbReference>
<evidence type="ECO:0000256" key="5">
    <source>
        <dbReference type="ARBA" id="ARBA00022683"/>
    </source>
</evidence>
<dbReference type="InterPro" id="IPR001127">
    <property type="entry name" value="PTS_EIIA_1_perm"/>
</dbReference>
<gene>
    <name evidence="8" type="ORF">GCM10008917_04840</name>
</gene>
<dbReference type="SUPFAM" id="SSF51261">
    <property type="entry name" value="Duplicated hybrid motif"/>
    <property type="match status" value="1"/>
</dbReference>
<keyword evidence="5" id="KW-0598">Phosphotransferase system</keyword>